<name>A0ABX0TWY4_9SPHN</name>
<gene>
    <name evidence="1" type="ORF">FHT01_000366</name>
</gene>
<dbReference type="EMBL" id="JAASQP010000001">
    <property type="protein sequence ID" value="NIJ22824.1"/>
    <property type="molecule type" value="Genomic_DNA"/>
</dbReference>
<dbReference type="Proteomes" id="UP000788153">
    <property type="component" value="Unassembled WGS sequence"/>
</dbReference>
<proteinExistence type="predicted"/>
<dbReference type="RefSeq" id="WP_140048025.1">
    <property type="nucleotide sequence ID" value="NZ_BAAAEV010000001.1"/>
</dbReference>
<reference evidence="1 2" key="1">
    <citation type="submission" date="2020-03" db="EMBL/GenBank/DDBJ databases">
        <title>Genomic Encyclopedia of Type Strains, Phase IV (KMG-IV): sequencing the most valuable type-strain genomes for metagenomic binning, comparative biology and taxonomic classification.</title>
        <authorList>
            <person name="Goeker M."/>
        </authorList>
    </citation>
    <scope>NUCLEOTIDE SEQUENCE [LARGE SCALE GENOMIC DNA]</scope>
    <source>
        <strain evidence="1 2">DSM 22753</strain>
    </source>
</reference>
<keyword evidence="2" id="KW-1185">Reference proteome</keyword>
<evidence type="ECO:0000313" key="1">
    <source>
        <dbReference type="EMBL" id="NIJ22824.1"/>
    </source>
</evidence>
<protein>
    <submittedName>
        <fullName evidence="1">Uncharacterized protein</fullName>
    </submittedName>
</protein>
<sequence>MDEGRLSAALEGYLGATLAAELVQDFVKLRHDCSTGTLERASPGKFVETFVQCLQQLATGTYDAKPDVDGYLSKKAENEAQLPEGLRICGARLARSIYTFRNKRNIAHKNPVDPNRFDLGLAHHGAAWIMAELLRHATGITMHEAGALIELVQAPVGTLVEEIDGVRLVHADTSVRGEILILLHSHFPERVLVPSILATMSARSAGSVRNRLDELRTAKLLHGDGKVGYRLTQVGHQAAVAEIQTALQASGSGEQRQG</sequence>
<evidence type="ECO:0000313" key="2">
    <source>
        <dbReference type="Proteomes" id="UP000788153"/>
    </source>
</evidence>
<accession>A0ABX0TWY4</accession>
<organism evidence="1 2">
    <name type="scientific">Sphingomonas japonica</name>
    <dbReference type="NCBI Taxonomy" id="511662"/>
    <lineage>
        <taxon>Bacteria</taxon>
        <taxon>Pseudomonadati</taxon>
        <taxon>Pseudomonadota</taxon>
        <taxon>Alphaproteobacteria</taxon>
        <taxon>Sphingomonadales</taxon>
        <taxon>Sphingomonadaceae</taxon>
        <taxon>Sphingomonas</taxon>
    </lineage>
</organism>
<comment type="caution">
    <text evidence="1">The sequence shown here is derived from an EMBL/GenBank/DDBJ whole genome shotgun (WGS) entry which is preliminary data.</text>
</comment>